<organism evidence="3">
    <name type="scientific">Salpingoeca rosetta (strain ATCC 50818 / BSB-021)</name>
    <dbReference type="NCBI Taxonomy" id="946362"/>
    <lineage>
        <taxon>Eukaryota</taxon>
        <taxon>Choanoflagellata</taxon>
        <taxon>Craspedida</taxon>
        <taxon>Salpingoecidae</taxon>
        <taxon>Salpingoeca</taxon>
    </lineage>
</organism>
<name>F2UP67_SALR5</name>
<reference evidence="2" key="1">
    <citation type="submission" date="2009-08" db="EMBL/GenBank/DDBJ databases">
        <title>Annotation of Salpingoeca rosetta.</title>
        <authorList>
            <consortium name="The Broad Institute Genome Sequencing Platform"/>
            <person name="Russ C."/>
            <person name="Cuomo C."/>
            <person name="Burger G."/>
            <person name="Gray M.W."/>
            <person name="Holland P.W.H."/>
            <person name="King N."/>
            <person name="Lang F.B.F."/>
            <person name="Roger A.J."/>
            <person name="Ruiz-Trillo I."/>
            <person name="Young S.K."/>
            <person name="Zeng Q."/>
            <person name="Gargeya S."/>
            <person name="Alvarado L."/>
            <person name="Berlin A."/>
            <person name="Chapman S.B."/>
            <person name="Chen Z."/>
            <person name="Freedman E."/>
            <person name="Gellesch M."/>
            <person name="Goldberg J."/>
            <person name="Griggs A."/>
            <person name="Gujja S."/>
            <person name="Heilman E."/>
            <person name="Heiman D."/>
            <person name="Howarth C."/>
            <person name="Mehta T."/>
            <person name="Neiman D."/>
            <person name="Pearson M."/>
            <person name="Roberts A."/>
            <person name="Saif S."/>
            <person name="Shea T."/>
            <person name="Shenoy N."/>
            <person name="Sisk P."/>
            <person name="Stolte C."/>
            <person name="Sykes S."/>
            <person name="White J."/>
            <person name="Yandava C."/>
            <person name="Haas B."/>
            <person name="Nusbaum C."/>
            <person name="Birren B."/>
        </authorList>
    </citation>
    <scope>NUCLEOTIDE SEQUENCE [LARGE SCALE GENOMIC DNA]</scope>
    <source>
        <strain evidence="2">ATCC 50818</strain>
    </source>
</reference>
<accession>F2UP67</accession>
<feature type="region of interest" description="Disordered" evidence="1">
    <location>
        <begin position="33"/>
        <end position="56"/>
    </location>
</feature>
<dbReference type="KEGG" id="sre:PTSG_12972"/>
<dbReference type="GeneID" id="16069447"/>
<dbReference type="EMBL" id="GL832986">
    <property type="protein sequence ID" value="EGD79422.1"/>
    <property type="molecule type" value="Genomic_DNA"/>
</dbReference>
<dbReference type="AlphaFoldDB" id="F2UP67"/>
<keyword evidence="3" id="KW-1185">Reference proteome</keyword>
<sequence length="92" mass="10174">MLTHPLDWLSITEDDDEAKYIFTYLVELLQAQDPRETAPESPVIGTPRGRRQRAPLPGHVHSLMNMQDSPAHGVLGQLMQDPGGARPCAARC</sequence>
<evidence type="ECO:0000256" key="1">
    <source>
        <dbReference type="SAM" id="MobiDB-lite"/>
    </source>
</evidence>
<dbReference type="InParanoid" id="F2UP67"/>
<proteinExistence type="predicted"/>
<dbReference type="RefSeq" id="XP_004988903.1">
    <property type="nucleotide sequence ID" value="XM_004988846.1"/>
</dbReference>
<protein>
    <submittedName>
        <fullName evidence="2">Uncharacterized protein</fullName>
    </submittedName>
</protein>
<evidence type="ECO:0000313" key="3">
    <source>
        <dbReference type="Proteomes" id="UP000007799"/>
    </source>
</evidence>
<gene>
    <name evidence="2" type="ORF">PTSG_12972</name>
</gene>
<dbReference type="Proteomes" id="UP000007799">
    <property type="component" value="Unassembled WGS sequence"/>
</dbReference>
<evidence type="ECO:0000313" key="2">
    <source>
        <dbReference type="EMBL" id="EGD79422.1"/>
    </source>
</evidence>